<dbReference type="AlphaFoldDB" id="A0A2H5QQU2"/>
<evidence type="ECO:0000313" key="2">
    <source>
        <dbReference type="Proteomes" id="UP000236630"/>
    </source>
</evidence>
<dbReference type="EMBL" id="BDQV01000600">
    <property type="protein sequence ID" value="GAY66645.1"/>
    <property type="molecule type" value="Genomic_DNA"/>
</dbReference>
<reference evidence="1 2" key="1">
    <citation type="journal article" date="2017" name="Front. Genet.">
        <title>Draft sequencing of the heterozygous diploid genome of Satsuma (Citrus unshiu Marc.) using a hybrid assembly approach.</title>
        <authorList>
            <person name="Shimizu T."/>
            <person name="Tanizawa Y."/>
            <person name="Mochizuki T."/>
            <person name="Nagasaki H."/>
            <person name="Yoshioka T."/>
            <person name="Toyoda A."/>
            <person name="Fujiyama A."/>
            <person name="Kaminuma E."/>
            <person name="Nakamura Y."/>
        </authorList>
    </citation>
    <scope>NUCLEOTIDE SEQUENCE [LARGE SCALE GENOMIC DNA]</scope>
    <source>
        <strain evidence="2">cv. Miyagawa wase</strain>
    </source>
</reference>
<dbReference type="Proteomes" id="UP000236630">
    <property type="component" value="Unassembled WGS sequence"/>
</dbReference>
<protein>
    <submittedName>
        <fullName evidence="1">Uncharacterized protein</fullName>
    </submittedName>
</protein>
<gene>
    <name evidence="1" type="ORF">CUMW_250440</name>
</gene>
<sequence>MSSPKPLPFPPLKEVKVIRCDKLKKLPLDSNSAKERKIVIRGYREWWEQLQWENEATQNAFLPCFRSIDGVRY</sequence>
<evidence type="ECO:0000313" key="1">
    <source>
        <dbReference type="EMBL" id="GAY66645.1"/>
    </source>
</evidence>
<accession>A0A2H5QQU2</accession>
<proteinExistence type="predicted"/>
<keyword evidence="2" id="KW-1185">Reference proteome</keyword>
<name>A0A2H5QQU2_CITUN</name>
<comment type="caution">
    <text evidence="1">The sequence shown here is derived from an EMBL/GenBank/DDBJ whole genome shotgun (WGS) entry which is preliminary data.</text>
</comment>
<organism evidence="1 2">
    <name type="scientific">Citrus unshiu</name>
    <name type="common">Satsuma mandarin</name>
    <name type="synonym">Citrus nobilis var. unshiu</name>
    <dbReference type="NCBI Taxonomy" id="55188"/>
    <lineage>
        <taxon>Eukaryota</taxon>
        <taxon>Viridiplantae</taxon>
        <taxon>Streptophyta</taxon>
        <taxon>Embryophyta</taxon>
        <taxon>Tracheophyta</taxon>
        <taxon>Spermatophyta</taxon>
        <taxon>Magnoliopsida</taxon>
        <taxon>eudicotyledons</taxon>
        <taxon>Gunneridae</taxon>
        <taxon>Pentapetalae</taxon>
        <taxon>rosids</taxon>
        <taxon>malvids</taxon>
        <taxon>Sapindales</taxon>
        <taxon>Rutaceae</taxon>
        <taxon>Aurantioideae</taxon>
        <taxon>Citrus</taxon>
    </lineage>
</organism>